<protein>
    <submittedName>
        <fullName evidence="3">Uncharacterized protein</fullName>
    </submittedName>
</protein>
<comment type="caution">
    <text evidence="3">The sequence shown here is derived from an EMBL/GenBank/DDBJ whole genome shotgun (WGS) entry which is preliminary data.</text>
</comment>
<dbReference type="Proteomes" id="UP000320239">
    <property type="component" value="Unassembled WGS sequence"/>
</dbReference>
<keyword evidence="4" id="KW-1185">Reference proteome</keyword>
<feature type="signal peptide" evidence="2">
    <location>
        <begin position="1"/>
        <end position="22"/>
    </location>
</feature>
<keyword evidence="1" id="KW-1133">Transmembrane helix</keyword>
<evidence type="ECO:0000256" key="1">
    <source>
        <dbReference type="SAM" id="Phobius"/>
    </source>
</evidence>
<proteinExistence type="predicted"/>
<gene>
    <name evidence="3" type="ORF">FHX34_103934</name>
</gene>
<accession>A0A561WC01</accession>
<reference evidence="3 4" key="1">
    <citation type="submission" date="2019-06" db="EMBL/GenBank/DDBJ databases">
        <title>Sequencing the genomes of 1000 actinobacteria strains.</title>
        <authorList>
            <person name="Klenk H.-P."/>
        </authorList>
    </citation>
    <scope>NUCLEOTIDE SEQUENCE [LARGE SCALE GENOMIC DNA]</scope>
    <source>
        <strain evidence="3 4">DSM 43866</strain>
    </source>
</reference>
<name>A0A561WC01_ACTTI</name>
<evidence type="ECO:0000313" key="4">
    <source>
        <dbReference type="Proteomes" id="UP000320239"/>
    </source>
</evidence>
<dbReference type="EMBL" id="VIWY01000003">
    <property type="protein sequence ID" value="TWG21396.1"/>
    <property type="molecule type" value="Genomic_DNA"/>
</dbReference>
<feature type="transmembrane region" description="Helical" evidence="1">
    <location>
        <begin position="44"/>
        <end position="65"/>
    </location>
</feature>
<dbReference type="AlphaFoldDB" id="A0A561WC01"/>
<evidence type="ECO:0000313" key="3">
    <source>
        <dbReference type="EMBL" id="TWG21396.1"/>
    </source>
</evidence>
<organism evidence="3 4">
    <name type="scientific">Actinoplanes teichomyceticus</name>
    <dbReference type="NCBI Taxonomy" id="1867"/>
    <lineage>
        <taxon>Bacteria</taxon>
        <taxon>Bacillati</taxon>
        <taxon>Actinomycetota</taxon>
        <taxon>Actinomycetes</taxon>
        <taxon>Micromonosporales</taxon>
        <taxon>Micromonosporaceae</taxon>
        <taxon>Actinoplanes</taxon>
    </lineage>
</organism>
<keyword evidence="1" id="KW-0472">Membrane</keyword>
<feature type="chain" id="PRO_5038820944" evidence="2">
    <location>
        <begin position="23"/>
        <end position="84"/>
    </location>
</feature>
<keyword evidence="1" id="KW-0812">Transmembrane</keyword>
<evidence type="ECO:0000256" key="2">
    <source>
        <dbReference type="SAM" id="SignalP"/>
    </source>
</evidence>
<sequence length="84" mass="8682">MARNCSSSIIWVMTTSTASASAAEFQAAADEITGQMSRYVPDTWATVVLPAGFTLYTVSAAMVAGSLDAHAQLLRAGVPGSADR</sequence>
<keyword evidence="2" id="KW-0732">Signal</keyword>